<dbReference type="AlphaFoldDB" id="A0A2K1K6L4"/>
<reference evidence="2" key="3">
    <citation type="submission" date="2020-12" db="UniProtKB">
        <authorList>
            <consortium name="EnsemblPlants"/>
        </authorList>
    </citation>
    <scope>IDENTIFICATION</scope>
</reference>
<gene>
    <name evidence="1" type="ORF">PHYPA_011304</name>
</gene>
<sequence length="121" mass="13080">MASLGTGTLALRCGCDALTLCRGLYDIPVSLSFPRSSRISAEAQKSSHGRIMKKNNAVDVNVASLNAFEDNAEVGNSNGEAEPEMVNEKTPQMPLQQLLMRMLKPDKALDAAIGFMAPRER</sequence>
<name>A0A2K1K6L4_PHYPA</name>
<dbReference type="Gramene" id="Pp3c8_8350V3.2">
    <property type="protein sequence ID" value="PAC:32963679.CDS.1"/>
    <property type="gene ID" value="Pp3c8_8350"/>
</dbReference>
<dbReference type="EnsemblPlants" id="Pp3c8_8350V3.2">
    <property type="protein sequence ID" value="PAC:32963679.CDS.1"/>
    <property type="gene ID" value="Pp3c8_8350"/>
</dbReference>
<evidence type="ECO:0000313" key="3">
    <source>
        <dbReference type="Proteomes" id="UP000006727"/>
    </source>
</evidence>
<proteinExistence type="predicted"/>
<dbReference type="Proteomes" id="UP000006727">
    <property type="component" value="Chromosome 8"/>
</dbReference>
<evidence type="ECO:0000313" key="2">
    <source>
        <dbReference type="EnsemblPlants" id="PAC:32963678.CDS.1"/>
    </source>
</evidence>
<reference evidence="1 3" key="2">
    <citation type="journal article" date="2018" name="Plant J.">
        <title>The Physcomitrella patens chromosome-scale assembly reveals moss genome structure and evolution.</title>
        <authorList>
            <person name="Lang D."/>
            <person name="Ullrich K.K."/>
            <person name="Murat F."/>
            <person name="Fuchs J."/>
            <person name="Jenkins J."/>
            <person name="Haas F.B."/>
            <person name="Piednoel M."/>
            <person name="Gundlach H."/>
            <person name="Van Bel M."/>
            <person name="Meyberg R."/>
            <person name="Vives C."/>
            <person name="Morata J."/>
            <person name="Symeonidi A."/>
            <person name="Hiss M."/>
            <person name="Muchero W."/>
            <person name="Kamisugi Y."/>
            <person name="Saleh O."/>
            <person name="Blanc G."/>
            <person name="Decker E.L."/>
            <person name="van Gessel N."/>
            <person name="Grimwood J."/>
            <person name="Hayes R.D."/>
            <person name="Graham S.W."/>
            <person name="Gunter L.E."/>
            <person name="McDaniel S.F."/>
            <person name="Hoernstein S.N.W."/>
            <person name="Larsson A."/>
            <person name="Li F.W."/>
            <person name="Perroud P.F."/>
            <person name="Phillips J."/>
            <person name="Ranjan P."/>
            <person name="Rokshar D.S."/>
            <person name="Rothfels C.J."/>
            <person name="Schneider L."/>
            <person name="Shu S."/>
            <person name="Stevenson D.W."/>
            <person name="Thummler F."/>
            <person name="Tillich M."/>
            <person name="Villarreal Aguilar J.C."/>
            <person name="Widiez T."/>
            <person name="Wong G.K."/>
            <person name="Wymore A."/>
            <person name="Zhang Y."/>
            <person name="Zimmer A.D."/>
            <person name="Quatrano R.S."/>
            <person name="Mayer K.F.X."/>
            <person name="Goodstein D."/>
            <person name="Casacuberta J.M."/>
            <person name="Vandepoele K."/>
            <person name="Reski R."/>
            <person name="Cuming A.C."/>
            <person name="Tuskan G.A."/>
            <person name="Maumus F."/>
            <person name="Salse J."/>
            <person name="Schmutz J."/>
            <person name="Rensing S.A."/>
        </authorList>
    </citation>
    <scope>NUCLEOTIDE SEQUENCE [LARGE SCALE GENOMIC DNA]</scope>
    <source>
        <strain evidence="2 3">cv. Gransden 2004</strain>
    </source>
</reference>
<dbReference type="InParanoid" id="A0A2K1K6L4"/>
<evidence type="ECO:0000313" key="1">
    <source>
        <dbReference type="EMBL" id="PNR49408.1"/>
    </source>
</evidence>
<dbReference type="EnsemblPlants" id="Pp3c8_8350V3.1">
    <property type="protein sequence ID" value="PAC:32963678.CDS.1"/>
    <property type="gene ID" value="Pp3c8_8350"/>
</dbReference>
<accession>A0A2K1K6L4</accession>
<protein>
    <submittedName>
        <fullName evidence="1 2">Uncharacterized protein</fullName>
    </submittedName>
</protein>
<dbReference type="EMBL" id="ABEU02000008">
    <property type="protein sequence ID" value="PNR49408.1"/>
    <property type="molecule type" value="Genomic_DNA"/>
</dbReference>
<organism evidence="1">
    <name type="scientific">Physcomitrium patens</name>
    <name type="common">Spreading-leaved earth moss</name>
    <name type="synonym">Physcomitrella patens</name>
    <dbReference type="NCBI Taxonomy" id="3218"/>
    <lineage>
        <taxon>Eukaryota</taxon>
        <taxon>Viridiplantae</taxon>
        <taxon>Streptophyta</taxon>
        <taxon>Embryophyta</taxon>
        <taxon>Bryophyta</taxon>
        <taxon>Bryophytina</taxon>
        <taxon>Bryopsida</taxon>
        <taxon>Funariidae</taxon>
        <taxon>Funariales</taxon>
        <taxon>Funariaceae</taxon>
        <taxon>Physcomitrium</taxon>
    </lineage>
</organism>
<keyword evidence="3" id="KW-1185">Reference proteome</keyword>
<dbReference type="Gramene" id="Pp3c8_8350V3.1">
    <property type="protein sequence ID" value="PAC:32963678.CDS.1"/>
    <property type="gene ID" value="Pp3c8_8350"/>
</dbReference>
<reference evidence="1 3" key="1">
    <citation type="journal article" date="2008" name="Science">
        <title>The Physcomitrella genome reveals evolutionary insights into the conquest of land by plants.</title>
        <authorList>
            <person name="Rensing S."/>
            <person name="Lang D."/>
            <person name="Zimmer A."/>
            <person name="Terry A."/>
            <person name="Salamov A."/>
            <person name="Shapiro H."/>
            <person name="Nishiyama T."/>
            <person name="Perroud P.-F."/>
            <person name="Lindquist E."/>
            <person name="Kamisugi Y."/>
            <person name="Tanahashi T."/>
            <person name="Sakakibara K."/>
            <person name="Fujita T."/>
            <person name="Oishi K."/>
            <person name="Shin-I T."/>
            <person name="Kuroki Y."/>
            <person name="Toyoda A."/>
            <person name="Suzuki Y."/>
            <person name="Hashimoto A."/>
            <person name="Yamaguchi K."/>
            <person name="Sugano A."/>
            <person name="Kohara Y."/>
            <person name="Fujiyama A."/>
            <person name="Anterola A."/>
            <person name="Aoki S."/>
            <person name="Ashton N."/>
            <person name="Barbazuk W.B."/>
            <person name="Barker E."/>
            <person name="Bennetzen J."/>
            <person name="Bezanilla M."/>
            <person name="Blankenship R."/>
            <person name="Cho S.H."/>
            <person name="Dutcher S."/>
            <person name="Estelle M."/>
            <person name="Fawcett J.A."/>
            <person name="Gundlach H."/>
            <person name="Hanada K."/>
            <person name="Heyl A."/>
            <person name="Hicks K.A."/>
            <person name="Hugh J."/>
            <person name="Lohr M."/>
            <person name="Mayer K."/>
            <person name="Melkozernov A."/>
            <person name="Murata T."/>
            <person name="Nelson D."/>
            <person name="Pils B."/>
            <person name="Prigge M."/>
            <person name="Reiss B."/>
            <person name="Renner T."/>
            <person name="Rombauts S."/>
            <person name="Rushton P."/>
            <person name="Sanderfoot A."/>
            <person name="Schween G."/>
            <person name="Shiu S.-H."/>
            <person name="Stueber K."/>
            <person name="Theodoulou F.L."/>
            <person name="Tu H."/>
            <person name="Van de Peer Y."/>
            <person name="Verrier P.J."/>
            <person name="Waters E."/>
            <person name="Wood A."/>
            <person name="Yang L."/>
            <person name="Cove D."/>
            <person name="Cuming A."/>
            <person name="Hasebe M."/>
            <person name="Lucas S."/>
            <person name="Mishler D.B."/>
            <person name="Reski R."/>
            <person name="Grigoriev I."/>
            <person name="Quatrano R.S."/>
            <person name="Boore J.L."/>
        </authorList>
    </citation>
    <scope>NUCLEOTIDE SEQUENCE [LARGE SCALE GENOMIC DNA]</scope>
    <source>
        <strain evidence="2 3">cv. Gransden 2004</strain>
    </source>
</reference>